<dbReference type="CDD" id="cd01038">
    <property type="entry name" value="Endonuclease_DUF559"/>
    <property type="match status" value="1"/>
</dbReference>
<name>A0A1I4LEM0_9HYPH</name>
<dbReference type="Proteomes" id="UP000199048">
    <property type="component" value="Unassembled WGS sequence"/>
</dbReference>
<evidence type="ECO:0000256" key="1">
    <source>
        <dbReference type="SAM" id="MobiDB-lite"/>
    </source>
</evidence>
<reference evidence="4" key="1">
    <citation type="submission" date="2016-10" db="EMBL/GenBank/DDBJ databases">
        <authorList>
            <person name="Varghese N."/>
            <person name="Submissions S."/>
        </authorList>
    </citation>
    <scope>NUCLEOTIDE SEQUENCE [LARGE SCALE GENOMIC DNA]</scope>
    <source>
        <strain evidence="4">BL36</strain>
    </source>
</reference>
<keyword evidence="3" id="KW-0540">Nuclease</keyword>
<feature type="compositionally biased region" description="Low complexity" evidence="1">
    <location>
        <begin position="129"/>
        <end position="146"/>
    </location>
</feature>
<sequence>MRSAETERAHFRRHLRQSQTEAERRLWYRLRDRRLAGFKFVRQESMGRYVADFCCREARLIVEIDGSQHADNARDQIRDEWLTAQGYRILRFWNPEIADNIGAVLDTILAALLPSPRARGEGRDDLVVGAASPKGEGEGAAPGEPLSEPPPHPRLPPRCDDDRVVASLSPQAGRGEITP</sequence>
<dbReference type="GO" id="GO:0004519">
    <property type="term" value="F:endonuclease activity"/>
    <property type="evidence" value="ECO:0007669"/>
    <property type="project" value="UniProtKB-KW"/>
</dbReference>
<dbReference type="InterPro" id="IPR007569">
    <property type="entry name" value="DUF559"/>
</dbReference>
<keyword evidence="3" id="KW-0378">Hydrolase</keyword>
<dbReference type="RefSeq" id="WP_092041798.1">
    <property type="nucleotide sequence ID" value="NZ_FOTK01000013.1"/>
</dbReference>
<dbReference type="Pfam" id="PF04480">
    <property type="entry name" value="DUF559"/>
    <property type="match status" value="1"/>
</dbReference>
<accession>A0A1I4LEM0</accession>
<feature type="compositionally biased region" description="Pro residues" evidence="1">
    <location>
        <begin position="147"/>
        <end position="156"/>
    </location>
</feature>
<organism evidence="3 4">
    <name type="scientific">Methylobacterium pseudosasicola</name>
    <dbReference type="NCBI Taxonomy" id="582667"/>
    <lineage>
        <taxon>Bacteria</taxon>
        <taxon>Pseudomonadati</taxon>
        <taxon>Pseudomonadota</taxon>
        <taxon>Alphaproteobacteria</taxon>
        <taxon>Hyphomicrobiales</taxon>
        <taxon>Methylobacteriaceae</taxon>
        <taxon>Methylobacterium</taxon>
    </lineage>
</organism>
<dbReference type="OrthoDB" id="9798754at2"/>
<dbReference type="PANTHER" id="PTHR38590">
    <property type="entry name" value="BLL0828 PROTEIN"/>
    <property type="match status" value="1"/>
</dbReference>
<dbReference type="EMBL" id="FOTK01000013">
    <property type="protein sequence ID" value="SFL89057.1"/>
    <property type="molecule type" value="Genomic_DNA"/>
</dbReference>
<dbReference type="InterPro" id="IPR047216">
    <property type="entry name" value="Endonuclease_DUF559_bact"/>
</dbReference>
<evidence type="ECO:0000313" key="3">
    <source>
        <dbReference type="EMBL" id="SFL89057.1"/>
    </source>
</evidence>
<dbReference type="InterPro" id="IPR011335">
    <property type="entry name" value="Restrct_endonuc-II-like"/>
</dbReference>
<protein>
    <submittedName>
        <fullName evidence="3">Very-short-patch-repair endonuclease</fullName>
    </submittedName>
</protein>
<dbReference type="STRING" id="582667.SAMN05192568_101370"/>
<feature type="domain" description="DUF559" evidence="2">
    <location>
        <begin position="9"/>
        <end position="112"/>
    </location>
</feature>
<dbReference type="SUPFAM" id="SSF52980">
    <property type="entry name" value="Restriction endonuclease-like"/>
    <property type="match status" value="1"/>
</dbReference>
<gene>
    <name evidence="3" type="ORF">SAMN05192568_101370</name>
</gene>
<keyword evidence="3" id="KW-0255">Endonuclease</keyword>
<evidence type="ECO:0000259" key="2">
    <source>
        <dbReference type="Pfam" id="PF04480"/>
    </source>
</evidence>
<keyword evidence="4" id="KW-1185">Reference proteome</keyword>
<dbReference type="AlphaFoldDB" id="A0A1I4LEM0"/>
<dbReference type="Gene3D" id="3.40.960.10">
    <property type="entry name" value="VSR Endonuclease"/>
    <property type="match status" value="1"/>
</dbReference>
<proteinExistence type="predicted"/>
<dbReference type="PANTHER" id="PTHR38590:SF1">
    <property type="entry name" value="BLL0828 PROTEIN"/>
    <property type="match status" value="1"/>
</dbReference>
<evidence type="ECO:0000313" key="4">
    <source>
        <dbReference type="Proteomes" id="UP000199048"/>
    </source>
</evidence>
<feature type="region of interest" description="Disordered" evidence="1">
    <location>
        <begin position="120"/>
        <end position="179"/>
    </location>
</feature>